<reference evidence="2 3" key="1">
    <citation type="submission" date="2023-05" db="EMBL/GenBank/DDBJ databases">
        <authorList>
            <person name="Zhang X."/>
        </authorList>
    </citation>
    <scope>NUCLEOTIDE SEQUENCE [LARGE SCALE GENOMIC DNA]</scope>
    <source>
        <strain evidence="2 3">DM2B3-1</strain>
    </source>
</reference>
<feature type="transmembrane region" description="Helical" evidence="1">
    <location>
        <begin position="83"/>
        <end position="102"/>
    </location>
</feature>
<feature type="transmembrane region" description="Helical" evidence="1">
    <location>
        <begin position="58"/>
        <end position="76"/>
    </location>
</feature>
<keyword evidence="1" id="KW-0472">Membrane</keyword>
<sequence>MKAYPHPTLDYQTSTVQTVFRILLGLNLAFAGIGHLTWARVEFLAQVPTWLPMNGDLVVILSGIVEVALGLALIFLGKYRTLVGWIVALFFVLVFPGNISQYVNKIDAFGLNSDKARLIRLFFQPILVIWALWSTGAWSSWRKSKQSTN</sequence>
<keyword evidence="1" id="KW-1133">Transmembrane helix</keyword>
<comment type="caution">
    <text evidence="2">The sequence shown here is derived from an EMBL/GenBank/DDBJ whole genome shotgun (WGS) entry which is preliminary data.</text>
</comment>
<accession>A0ABT7CVV3</accession>
<protein>
    <recommendedName>
        <fullName evidence="4">DoxX family membrane protein</fullName>
    </recommendedName>
</protein>
<dbReference type="Proteomes" id="UP001228581">
    <property type="component" value="Unassembled WGS sequence"/>
</dbReference>
<feature type="transmembrane region" description="Helical" evidence="1">
    <location>
        <begin position="122"/>
        <end position="141"/>
    </location>
</feature>
<evidence type="ECO:0000256" key="1">
    <source>
        <dbReference type="SAM" id="Phobius"/>
    </source>
</evidence>
<dbReference type="PANTHER" id="PTHR36974">
    <property type="entry name" value="MEMBRANE PROTEIN-RELATED"/>
    <property type="match status" value="1"/>
</dbReference>
<organism evidence="2 3">
    <name type="scientific">Xanthocytophaga flava</name>
    <dbReference type="NCBI Taxonomy" id="3048013"/>
    <lineage>
        <taxon>Bacteria</taxon>
        <taxon>Pseudomonadati</taxon>
        <taxon>Bacteroidota</taxon>
        <taxon>Cytophagia</taxon>
        <taxon>Cytophagales</taxon>
        <taxon>Rhodocytophagaceae</taxon>
        <taxon>Xanthocytophaga</taxon>
    </lineage>
</organism>
<proteinExistence type="predicted"/>
<evidence type="ECO:0000313" key="3">
    <source>
        <dbReference type="Proteomes" id="UP001228581"/>
    </source>
</evidence>
<keyword evidence="1" id="KW-0812">Transmembrane</keyword>
<gene>
    <name evidence="2" type="ORF">QNI19_33540</name>
</gene>
<feature type="transmembrane region" description="Helical" evidence="1">
    <location>
        <begin position="20"/>
        <end position="38"/>
    </location>
</feature>
<dbReference type="EMBL" id="JASJOT010000037">
    <property type="protein sequence ID" value="MDJ1497913.1"/>
    <property type="molecule type" value="Genomic_DNA"/>
</dbReference>
<keyword evidence="3" id="KW-1185">Reference proteome</keyword>
<dbReference type="PANTHER" id="PTHR36974:SF1">
    <property type="entry name" value="DOXX FAMILY MEMBRANE PROTEIN"/>
    <property type="match status" value="1"/>
</dbReference>
<evidence type="ECO:0008006" key="4">
    <source>
        <dbReference type="Google" id="ProtNLM"/>
    </source>
</evidence>
<evidence type="ECO:0000313" key="2">
    <source>
        <dbReference type="EMBL" id="MDJ1497913.1"/>
    </source>
</evidence>
<dbReference type="RefSeq" id="WP_314003847.1">
    <property type="nucleotide sequence ID" value="NZ_JASJOT010000037.1"/>
</dbReference>
<name>A0ABT7CVV3_9BACT</name>